<evidence type="ECO:0000313" key="3">
    <source>
        <dbReference type="Proteomes" id="UP001279734"/>
    </source>
</evidence>
<reference evidence="2" key="1">
    <citation type="submission" date="2023-05" db="EMBL/GenBank/DDBJ databases">
        <title>Nepenthes gracilis genome sequencing.</title>
        <authorList>
            <person name="Fukushima K."/>
        </authorList>
    </citation>
    <scope>NUCLEOTIDE SEQUENCE</scope>
    <source>
        <strain evidence="2">SING2019-196</strain>
    </source>
</reference>
<feature type="compositionally biased region" description="Polar residues" evidence="1">
    <location>
        <begin position="1"/>
        <end position="23"/>
    </location>
</feature>
<protein>
    <submittedName>
        <fullName evidence="2">Uncharacterized protein</fullName>
    </submittedName>
</protein>
<name>A0AAD3RZY1_NEPGR</name>
<sequence length="122" mass="12692">MRSWTRPTATGSHRRQPQFTAASQPADANFGLLERRSQPSDIEPRPSQSSGGRGGIWVVQSETHDGWGARGVLNPHAVPLARVSLHSGGAGGGGLGSGAVLWEGGQGGGLEYMEYKIGGEGE</sequence>
<evidence type="ECO:0000313" key="2">
    <source>
        <dbReference type="EMBL" id="GMH01773.1"/>
    </source>
</evidence>
<dbReference type="EMBL" id="BSYO01000003">
    <property type="protein sequence ID" value="GMH01773.1"/>
    <property type="molecule type" value="Genomic_DNA"/>
</dbReference>
<organism evidence="2 3">
    <name type="scientific">Nepenthes gracilis</name>
    <name type="common">Slender pitcher plant</name>
    <dbReference type="NCBI Taxonomy" id="150966"/>
    <lineage>
        <taxon>Eukaryota</taxon>
        <taxon>Viridiplantae</taxon>
        <taxon>Streptophyta</taxon>
        <taxon>Embryophyta</taxon>
        <taxon>Tracheophyta</taxon>
        <taxon>Spermatophyta</taxon>
        <taxon>Magnoliopsida</taxon>
        <taxon>eudicotyledons</taxon>
        <taxon>Gunneridae</taxon>
        <taxon>Pentapetalae</taxon>
        <taxon>Caryophyllales</taxon>
        <taxon>Nepenthaceae</taxon>
        <taxon>Nepenthes</taxon>
    </lineage>
</organism>
<accession>A0AAD3RZY1</accession>
<dbReference type="AlphaFoldDB" id="A0AAD3RZY1"/>
<dbReference type="Proteomes" id="UP001279734">
    <property type="component" value="Unassembled WGS sequence"/>
</dbReference>
<proteinExistence type="predicted"/>
<feature type="region of interest" description="Disordered" evidence="1">
    <location>
        <begin position="1"/>
        <end position="56"/>
    </location>
</feature>
<keyword evidence="3" id="KW-1185">Reference proteome</keyword>
<evidence type="ECO:0000256" key="1">
    <source>
        <dbReference type="SAM" id="MobiDB-lite"/>
    </source>
</evidence>
<feature type="compositionally biased region" description="Basic and acidic residues" evidence="1">
    <location>
        <begin position="33"/>
        <end position="44"/>
    </location>
</feature>
<gene>
    <name evidence="2" type="ORF">Nepgr_003612</name>
</gene>
<comment type="caution">
    <text evidence="2">The sequence shown here is derived from an EMBL/GenBank/DDBJ whole genome shotgun (WGS) entry which is preliminary data.</text>
</comment>